<dbReference type="InterPro" id="IPR008145">
    <property type="entry name" value="GK/Ca_channel_bsu"/>
</dbReference>
<feature type="compositionally biased region" description="Basic and acidic residues" evidence="3">
    <location>
        <begin position="580"/>
        <end position="596"/>
    </location>
</feature>
<evidence type="ECO:0000256" key="3">
    <source>
        <dbReference type="SAM" id="MobiDB-lite"/>
    </source>
</evidence>
<dbReference type="SUPFAM" id="SSF52058">
    <property type="entry name" value="L domain-like"/>
    <property type="match status" value="1"/>
</dbReference>
<dbReference type="PROSITE" id="PS50052">
    <property type="entry name" value="GUANYLATE_KINASE_2"/>
    <property type="match status" value="1"/>
</dbReference>
<feature type="domain" description="Guanylate kinase-like" evidence="4">
    <location>
        <begin position="392"/>
        <end position="582"/>
    </location>
</feature>
<dbReference type="Gene3D" id="3.40.50.300">
    <property type="entry name" value="P-loop containing nucleotide triphosphate hydrolases"/>
    <property type="match status" value="1"/>
</dbReference>
<dbReference type="InterPro" id="IPR001611">
    <property type="entry name" value="Leu-rich_rpt"/>
</dbReference>
<keyword evidence="2" id="KW-0677">Repeat</keyword>
<protein>
    <submittedName>
        <fullName evidence="5">Leucine-rich repeat and guanylate kinase domain-containing protein</fullName>
    </submittedName>
</protein>
<dbReference type="Gene3D" id="3.80.10.10">
    <property type="entry name" value="Ribonuclease Inhibitor"/>
    <property type="match status" value="3"/>
</dbReference>
<dbReference type="InterPro" id="IPR027417">
    <property type="entry name" value="P-loop_NTPase"/>
</dbReference>
<reference evidence="5" key="1">
    <citation type="submission" date="2021-05" db="EMBL/GenBank/DDBJ databases">
        <authorList>
            <person name="Alioto T."/>
            <person name="Alioto T."/>
            <person name="Gomez Garrido J."/>
        </authorList>
    </citation>
    <scope>NUCLEOTIDE SEQUENCE</scope>
</reference>
<proteinExistence type="predicted"/>
<accession>A0A8D9BK97</accession>
<keyword evidence="5" id="KW-0418">Kinase</keyword>
<evidence type="ECO:0000259" key="4">
    <source>
        <dbReference type="PROSITE" id="PS50052"/>
    </source>
</evidence>
<sequence>MSFLPLLSSCSSNSTDESSFIAWNKFNKEEEERVKQEETDKEKEKDNTNCYVFPIYLFEDIGNESNESEFRAAPGVLNEIIIRTGLSGLKHNINAGGWILTKLVLNDMSLHDVNILSRYKNILWLDLSRNRIQGMEFVQNVTDVVYLSLAHNIIDKLIVISQGLYYLKVLNLSFNHIQFIPCNFSIRVKLLTHLNLSHNAIKKINGLDFNYLIFLKVLDLSFNKIKKLENFTNLNVNELYINNNSISEFVSGEEGLGTNRKLITIDISHNHLTSLELFSSAHSLVKIIASSNHIESPVEISYFGKLHSLRELNLEHNPLTNWHNYRRYVFSTVGNLIKLDDQYISESEFNEIHQNNGFIENLDKSLQQRQCGFVMPLTKYRKETAMYDDRENVLIILVGTLGCHFLENICTQMSHVIANIHVLRKITTSSARSKNNMHVSHEQFQELARNEEFLAIDEHYGVKYGYPRKEIYSSLKECKICLTDMDLKSAFQVQALGYDPFLILVHVQDMDKLCDILLKVHDLSIHKSISAGIIKESSGQKDITSENHVGLSQQAEFRKIRRDGSGAPVIEGDIEKMVNIEKPNKKAKGNDKKNDSTHVSSRDNIGLESDITKTNRKEAPIKQDILNKLKAVFLSDMMKKEEFYNEHEEQFYSRVILDEVADGFDKVTDVVRRIVHDHHKRNRCRKP</sequence>
<name>A0A8D9BK97_9HEMI</name>
<keyword evidence="5" id="KW-0808">Transferase</keyword>
<dbReference type="EMBL" id="HBUF01638876">
    <property type="protein sequence ID" value="CAG6784629.1"/>
    <property type="molecule type" value="Transcribed_RNA"/>
</dbReference>
<dbReference type="AlphaFoldDB" id="A0A8D9BK97"/>
<organism evidence="5">
    <name type="scientific">Cacopsylla melanoneura</name>
    <dbReference type="NCBI Taxonomy" id="428564"/>
    <lineage>
        <taxon>Eukaryota</taxon>
        <taxon>Metazoa</taxon>
        <taxon>Ecdysozoa</taxon>
        <taxon>Arthropoda</taxon>
        <taxon>Hexapoda</taxon>
        <taxon>Insecta</taxon>
        <taxon>Pterygota</taxon>
        <taxon>Neoptera</taxon>
        <taxon>Paraneoptera</taxon>
        <taxon>Hemiptera</taxon>
        <taxon>Sternorrhyncha</taxon>
        <taxon>Psylloidea</taxon>
        <taxon>Psyllidae</taxon>
        <taxon>Psyllinae</taxon>
        <taxon>Cacopsylla</taxon>
    </lineage>
</organism>
<dbReference type="InterPro" id="IPR003591">
    <property type="entry name" value="Leu-rich_rpt_typical-subtyp"/>
</dbReference>
<dbReference type="PROSITE" id="PS51450">
    <property type="entry name" value="LRR"/>
    <property type="match status" value="3"/>
</dbReference>
<dbReference type="SUPFAM" id="SSF52540">
    <property type="entry name" value="P-loop containing nucleoside triphosphate hydrolases"/>
    <property type="match status" value="1"/>
</dbReference>
<dbReference type="GO" id="GO:0009966">
    <property type="term" value="P:regulation of signal transduction"/>
    <property type="evidence" value="ECO:0007669"/>
    <property type="project" value="UniProtKB-ARBA"/>
</dbReference>
<dbReference type="Pfam" id="PF00625">
    <property type="entry name" value="Guanylate_kin"/>
    <property type="match status" value="1"/>
</dbReference>
<dbReference type="InterPro" id="IPR008144">
    <property type="entry name" value="Guanylate_kin-like_dom"/>
</dbReference>
<dbReference type="GO" id="GO:0016301">
    <property type="term" value="F:kinase activity"/>
    <property type="evidence" value="ECO:0007669"/>
    <property type="project" value="UniProtKB-KW"/>
</dbReference>
<feature type="region of interest" description="Disordered" evidence="3">
    <location>
        <begin position="580"/>
        <end position="610"/>
    </location>
</feature>
<evidence type="ECO:0000256" key="2">
    <source>
        <dbReference type="ARBA" id="ARBA00022737"/>
    </source>
</evidence>
<dbReference type="SMART" id="SM00369">
    <property type="entry name" value="LRR_TYP"/>
    <property type="match status" value="4"/>
</dbReference>
<evidence type="ECO:0000256" key="1">
    <source>
        <dbReference type="ARBA" id="ARBA00022614"/>
    </source>
</evidence>
<dbReference type="Pfam" id="PF13855">
    <property type="entry name" value="LRR_8"/>
    <property type="match status" value="1"/>
</dbReference>
<evidence type="ECO:0000313" key="5">
    <source>
        <dbReference type="EMBL" id="CAG6784629.1"/>
    </source>
</evidence>
<dbReference type="InterPro" id="IPR032675">
    <property type="entry name" value="LRR_dom_sf"/>
</dbReference>
<dbReference type="SMART" id="SM00365">
    <property type="entry name" value="LRR_SD22"/>
    <property type="match status" value="5"/>
</dbReference>
<dbReference type="GO" id="GO:0005737">
    <property type="term" value="C:cytoplasm"/>
    <property type="evidence" value="ECO:0007669"/>
    <property type="project" value="TreeGrafter"/>
</dbReference>
<dbReference type="PANTHER" id="PTHR15454">
    <property type="entry name" value="NISCHARIN RELATED"/>
    <property type="match status" value="1"/>
</dbReference>
<keyword evidence="1" id="KW-0433">Leucine-rich repeat</keyword>
<dbReference type="PANTHER" id="PTHR15454:SF56">
    <property type="entry name" value="PROTEIN PHOSPHATASE 1 REGULATORY SUBUNIT 7-RELATED"/>
    <property type="match status" value="1"/>
</dbReference>